<dbReference type="Proteomes" id="UP001164459">
    <property type="component" value="Chromosome"/>
</dbReference>
<proteinExistence type="predicted"/>
<evidence type="ECO:0000313" key="1">
    <source>
        <dbReference type="EMBL" id="WAS94533.1"/>
    </source>
</evidence>
<gene>
    <name evidence="1" type="ORF">O0S08_00085</name>
</gene>
<evidence type="ECO:0000313" key="2">
    <source>
        <dbReference type="Proteomes" id="UP001164459"/>
    </source>
</evidence>
<name>A0ABY7H5V4_9BACT</name>
<reference evidence="1" key="1">
    <citation type="submission" date="2022-11" db="EMBL/GenBank/DDBJ databases">
        <title>Minimal conservation of predation-associated metabolite biosynthetic gene clusters underscores biosynthetic potential of Myxococcota including descriptions for ten novel species: Archangium lansinium sp. nov., Myxococcus landrumus sp. nov., Nannocystis bai.</title>
        <authorList>
            <person name="Ahearne A."/>
            <person name="Stevens C."/>
            <person name="Dowd S."/>
        </authorList>
    </citation>
    <scope>NUCLEOTIDE SEQUENCE</scope>
    <source>
        <strain evidence="1">Fl3</strain>
    </source>
</reference>
<dbReference type="EMBL" id="CP114040">
    <property type="protein sequence ID" value="WAS94533.1"/>
    <property type="molecule type" value="Genomic_DNA"/>
</dbReference>
<accession>A0ABY7H5V4</accession>
<organism evidence="1 2">
    <name type="scientific">Nannocystis punicea</name>
    <dbReference type="NCBI Taxonomy" id="2995304"/>
    <lineage>
        <taxon>Bacteria</taxon>
        <taxon>Pseudomonadati</taxon>
        <taxon>Myxococcota</taxon>
        <taxon>Polyangia</taxon>
        <taxon>Nannocystales</taxon>
        <taxon>Nannocystaceae</taxon>
        <taxon>Nannocystis</taxon>
    </lineage>
</organism>
<dbReference type="RefSeq" id="WP_269036870.1">
    <property type="nucleotide sequence ID" value="NZ_CP114040.1"/>
</dbReference>
<sequence length="277" mass="30798">MTPAIRRNPGLALLARAQARPFLDESCSELRELGLALLPLRTTSRLYELWAALALAKVLRELGFRQDVPTRINDHDVHESLFELPHRIEWAFSRENTRLYWSFAPAVTTLDGSLHPNHDRLLLTKQQRALYHAQARQVAGTYVTCLKTNSPDYILRVEREGRTAFAVGDAVFGDPNHPSGITKKLGKVASEYANNIFYVDDGKIPWACSLGCSFVLVPCVVEDLGVHKIATERQVILLPFAPELDGCPSDAAVQCVGQIVNTLAWLCEQPNVRADGT</sequence>
<protein>
    <submittedName>
        <fullName evidence="1">Uncharacterized protein</fullName>
    </submittedName>
</protein>
<keyword evidence="2" id="KW-1185">Reference proteome</keyword>